<evidence type="ECO:0000313" key="6">
    <source>
        <dbReference type="EMBL" id="QPQ94824.1"/>
    </source>
</evidence>
<protein>
    <submittedName>
        <fullName evidence="6">Zeta toxin family protein</fullName>
    </submittedName>
</protein>
<evidence type="ECO:0000256" key="1">
    <source>
        <dbReference type="ARBA" id="ARBA00022741"/>
    </source>
</evidence>
<name>A0AAQ0BV06_BURGL</name>
<gene>
    <name evidence="6" type="ORF">I6H06_29940</name>
</gene>
<dbReference type="Pfam" id="PF06414">
    <property type="entry name" value="Zeta_toxin"/>
    <property type="match status" value="1"/>
</dbReference>
<sequence length="699" mass="75766">MDTIPDLVLQRAYARVEREALDASREQAAPRAVLLGGQPGTGKTALARQAVAEFAGRGGAVLIDADRMRENLPQYSQLLRDDPQHAAGLTDATAGAWAGRLTDAASREGRHLVVDGTMRHPESVRNLARRLADRGYVVEVRGIAMPKEVSLARAELQTEREIAATGVGRFVNPAQHDQAYAGMVETIALLEREKAVHRIQILDPRHREVYRNELRQGEWQLAPAAAETVRAERERPLSREGAGEVVQMLGDVMALRIARGAPAQDVREVGLRRELAVEARHALQPDGEWLGLAQGQPAAAPKRSGAKRDIGERAPASLNLRATLLSMTREVPNLGGTFPDPVAREIASSPSLAALEARLQAHGIGRLEPLGAGASSVVLAADDGKQVVRLGVGELAARPRIPEVLQPTQSGTEGALRYEILPRADTRSVTPLHVEQIAAILQNHGYQWRDQGVDNLGVVDGRVVVTDPGGVEPLRAARELSAAAGHESQSANQALLAKMRQSPTLGTTDAARAEPDVSVARAPRRPDVDHARDRERGEAFDTLGRDQALARFPELDAAYHQLAERTALSTEPSAELARADLSAQIRRGDLPRDVVPDELSRHAIGLAGARENLILREAGELERPYRGEVIAQSSNHALLKIGQTIGVVYPRERLSRDLEVGERVAIQYSADSALHQVKAPDQHVEHVGHAHEQQHSIER</sequence>
<evidence type="ECO:0000313" key="7">
    <source>
        <dbReference type="Proteomes" id="UP000594892"/>
    </source>
</evidence>
<feature type="region of interest" description="Disordered" evidence="3">
    <location>
        <begin position="503"/>
        <end position="542"/>
    </location>
</feature>
<feature type="compositionally biased region" description="Basic and acidic residues" evidence="3">
    <location>
        <begin position="524"/>
        <end position="539"/>
    </location>
</feature>
<dbReference type="Proteomes" id="UP000594892">
    <property type="component" value="Plasmid unnamed2"/>
</dbReference>
<keyword evidence="1" id="KW-0547">Nucleotide-binding</keyword>
<dbReference type="Pfam" id="PF18790">
    <property type="entry name" value="KfrB"/>
    <property type="match status" value="1"/>
</dbReference>
<keyword evidence="6" id="KW-0614">Plasmid</keyword>
<dbReference type="RefSeq" id="WP_045678690.1">
    <property type="nucleotide sequence ID" value="NZ_CP033655.1"/>
</dbReference>
<accession>A0AAQ0BV06</accession>
<dbReference type="InterPro" id="IPR040782">
    <property type="entry name" value="KfrB"/>
</dbReference>
<dbReference type="AlphaFoldDB" id="A0AAQ0BV06"/>
<dbReference type="GO" id="GO:0005524">
    <property type="term" value="F:ATP binding"/>
    <property type="evidence" value="ECO:0007669"/>
    <property type="project" value="UniProtKB-KW"/>
</dbReference>
<organism evidence="6 7">
    <name type="scientific">Burkholderia glumae</name>
    <name type="common">Pseudomonas glumae</name>
    <dbReference type="NCBI Taxonomy" id="337"/>
    <lineage>
        <taxon>Bacteria</taxon>
        <taxon>Pseudomonadati</taxon>
        <taxon>Pseudomonadota</taxon>
        <taxon>Betaproteobacteria</taxon>
        <taxon>Burkholderiales</taxon>
        <taxon>Burkholderiaceae</taxon>
        <taxon>Burkholderia</taxon>
    </lineage>
</organism>
<evidence type="ECO:0000259" key="5">
    <source>
        <dbReference type="Pfam" id="PF18790"/>
    </source>
</evidence>
<proteinExistence type="predicted"/>
<keyword evidence="2" id="KW-0067">ATP-binding</keyword>
<reference evidence="6 7" key="1">
    <citation type="submission" date="2020-12" db="EMBL/GenBank/DDBJ databases">
        <title>FDA dAtabase for Regulatory Grade micrObial Sequences (FDA-ARGOS): Supporting development and validation of Infectious Disease Dx tests.</title>
        <authorList>
            <person name="Minogue T."/>
            <person name="Wolcott M."/>
            <person name="Wasieloski L."/>
            <person name="Aguilar W."/>
            <person name="Moore D."/>
            <person name="Jaissle J."/>
            <person name="Tallon L."/>
            <person name="Sadzewicz L."/>
            <person name="Zhao X."/>
            <person name="Boylan J."/>
            <person name="Ott S."/>
            <person name="Bowen H."/>
            <person name="Vavikolanu K."/>
            <person name="Mehta A."/>
            <person name="Aluvathingal J."/>
            <person name="Nadendla S."/>
            <person name="Yan Y."/>
            <person name="Sichtig H."/>
        </authorList>
    </citation>
    <scope>NUCLEOTIDE SEQUENCE [LARGE SCALE GENOMIC DNA]</scope>
    <source>
        <strain evidence="6 7">FDAARGOS_949</strain>
        <plasmid evidence="6 7">unnamed2</plasmid>
    </source>
</reference>
<dbReference type="EMBL" id="CP065603">
    <property type="protein sequence ID" value="QPQ94824.1"/>
    <property type="molecule type" value="Genomic_DNA"/>
</dbReference>
<feature type="domain" description="Zeta toxin" evidence="4">
    <location>
        <begin position="22"/>
        <end position="213"/>
    </location>
</feature>
<evidence type="ECO:0000256" key="3">
    <source>
        <dbReference type="SAM" id="MobiDB-lite"/>
    </source>
</evidence>
<dbReference type="GeneID" id="45693354"/>
<evidence type="ECO:0000256" key="2">
    <source>
        <dbReference type="ARBA" id="ARBA00022840"/>
    </source>
</evidence>
<feature type="domain" description="KfrB" evidence="5">
    <location>
        <begin position="625"/>
        <end position="673"/>
    </location>
</feature>
<dbReference type="InterPro" id="IPR010488">
    <property type="entry name" value="Zeta_toxin_domain"/>
</dbReference>
<dbReference type="GO" id="GO:0016301">
    <property type="term" value="F:kinase activity"/>
    <property type="evidence" value="ECO:0007669"/>
    <property type="project" value="InterPro"/>
</dbReference>
<geneLocation type="plasmid" evidence="6 7">
    <name>unnamed2</name>
</geneLocation>
<evidence type="ECO:0000259" key="4">
    <source>
        <dbReference type="Pfam" id="PF06414"/>
    </source>
</evidence>
<dbReference type="Gene3D" id="3.40.50.300">
    <property type="entry name" value="P-loop containing nucleotide triphosphate hydrolases"/>
    <property type="match status" value="1"/>
</dbReference>
<dbReference type="InterPro" id="IPR027417">
    <property type="entry name" value="P-loop_NTPase"/>
</dbReference>
<dbReference type="SUPFAM" id="SSF52540">
    <property type="entry name" value="P-loop containing nucleoside triphosphate hydrolases"/>
    <property type="match status" value="1"/>
</dbReference>